<dbReference type="AlphaFoldDB" id="A0A813IJC4"/>
<feature type="non-terminal residue" evidence="2">
    <location>
        <position position="1"/>
    </location>
</feature>
<protein>
    <submittedName>
        <fullName evidence="2">Uncharacterized protein</fullName>
    </submittedName>
</protein>
<accession>A0A813IJC4</accession>
<gene>
    <name evidence="2" type="ORF">PGLA2088_LOCUS10859</name>
</gene>
<comment type="caution">
    <text evidence="2">The sequence shown here is derived from an EMBL/GenBank/DDBJ whole genome shotgun (WGS) entry which is preliminary data.</text>
</comment>
<evidence type="ECO:0000313" key="2">
    <source>
        <dbReference type="EMBL" id="CAE8654177.1"/>
    </source>
</evidence>
<name>A0A813IJC4_POLGL</name>
<proteinExistence type="predicted"/>
<sequence>DRGRAELREHPGGSPRRWRSWNPREAGDFTEVDAIEMHRWVADPSPGAWPRARQRLKRDRGGQVVVIRDVSMSMAGINATWAARLTLGIMEAARDREMKCGYI</sequence>
<organism evidence="2 3">
    <name type="scientific">Polarella glacialis</name>
    <name type="common">Dinoflagellate</name>
    <dbReference type="NCBI Taxonomy" id="89957"/>
    <lineage>
        <taxon>Eukaryota</taxon>
        <taxon>Sar</taxon>
        <taxon>Alveolata</taxon>
        <taxon>Dinophyceae</taxon>
        <taxon>Suessiales</taxon>
        <taxon>Suessiaceae</taxon>
        <taxon>Polarella</taxon>
    </lineage>
</organism>
<dbReference type="Proteomes" id="UP000626109">
    <property type="component" value="Unassembled WGS sequence"/>
</dbReference>
<reference evidence="2" key="1">
    <citation type="submission" date="2021-02" db="EMBL/GenBank/DDBJ databases">
        <authorList>
            <person name="Dougan E. K."/>
            <person name="Rhodes N."/>
            <person name="Thang M."/>
            <person name="Chan C."/>
        </authorList>
    </citation>
    <scope>NUCLEOTIDE SEQUENCE</scope>
</reference>
<dbReference type="EMBL" id="CAJNNW010012338">
    <property type="protein sequence ID" value="CAE8654177.1"/>
    <property type="molecule type" value="Genomic_DNA"/>
</dbReference>
<feature type="compositionally biased region" description="Basic and acidic residues" evidence="1">
    <location>
        <begin position="1"/>
        <end position="11"/>
    </location>
</feature>
<feature type="region of interest" description="Disordered" evidence="1">
    <location>
        <begin position="1"/>
        <end position="22"/>
    </location>
</feature>
<evidence type="ECO:0000313" key="3">
    <source>
        <dbReference type="Proteomes" id="UP000626109"/>
    </source>
</evidence>
<feature type="non-terminal residue" evidence="2">
    <location>
        <position position="103"/>
    </location>
</feature>
<evidence type="ECO:0000256" key="1">
    <source>
        <dbReference type="SAM" id="MobiDB-lite"/>
    </source>
</evidence>